<keyword evidence="4" id="KW-1185">Reference proteome</keyword>
<dbReference type="PANTHER" id="PTHR21240">
    <property type="entry name" value="2-AMINO-3-CARBOXYLMUCONATE-6-SEMIALDEHYDE DECARBOXYLASE"/>
    <property type="match status" value="1"/>
</dbReference>
<dbReference type="GO" id="GO:0016831">
    <property type="term" value="F:carboxy-lyase activity"/>
    <property type="evidence" value="ECO:0007669"/>
    <property type="project" value="InterPro"/>
</dbReference>
<dbReference type="EMBL" id="CP093313">
    <property type="protein sequence ID" value="UWZ82385.1"/>
    <property type="molecule type" value="Genomic_DNA"/>
</dbReference>
<dbReference type="KEGG" id="orp:MOP44_17620"/>
<dbReference type="InterPro" id="IPR006680">
    <property type="entry name" value="Amidohydro-rel"/>
</dbReference>
<reference evidence="3" key="1">
    <citation type="submission" date="2021-04" db="EMBL/GenBank/DDBJ databases">
        <title>Phylogenetic analysis of Acidobacteriaceae.</title>
        <authorList>
            <person name="Qiu L."/>
            <person name="Zhang Q."/>
        </authorList>
    </citation>
    <scope>NUCLEOTIDE SEQUENCE</scope>
    <source>
        <strain evidence="3">DSM 25168</strain>
    </source>
</reference>
<evidence type="ECO:0000313" key="4">
    <source>
        <dbReference type="Proteomes" id="UP001059380"/>
    </source>
</evidence>
<keyword evidence="1" id="KW-0456">Lyase</keyword>
<accession>A0A9J7BIR7</accession>
<protein>
    <submittedName>
        <fullName evidence="3">Amidohydrolase</fullName>
    </submittedName>
</protein>
<dbReference type="PANTHER" id="PTHR21240:SF28">
    <property type="entry name" value="ISO-OROTATE DECARBOXYLASE (EUROFUNG)"/>
    <property type="match status" value="1"/>
</dbReference>
<dbReference type="RefSeq" id="WP_260791569.1">
    <property type="nucleotide sequence ID" value="NZ_CP093313.1"/>
</dbReference>
<dbReference type="InterPro" id="IPR032466">
    <property type="entry name" value="Metal_Hydrolase"/>
</dbReference>
<evidence type="ECO:0000313" key="3">
    <source>
        <dbReference type="EMBL" id="UWZ82385.1"/>
    </source>
</evidence>
<dbReference type="SUPFAM" id="SSF51556">
    <property type="entry name" value="Metallo-dependent hydrolases"/>
    <property type="match status" value="1"/>
</dbReference>
<organism evidence="3 4">
    <name type="scientific">Occallatibacter riparius</name>
    <dbReference type="NCBI Taxonomy" id="1002689"/>
    <lineage>
        <taxon>Bacteria</taxon>
        <taxon>Pseudomonadati</taxon>
        <taxon>Acidobacteriota</taxon>
        <taxon>Terriglobia</taxon>
        <taxon>Terriglobales</taxon>
        <taxon>Acidobacteriaceae</taxon>
        <taxon>Occallatibacter</taxon>
    </lineage>
</organism>
<sequence>MKVMGLLIALSFAAGSGAQQSEHDKIASGPFSTDELQSFRAVEPIDTHAHVFAADGFVALLERLNLHILDILVVDDMSPTHKDLSRQRSEAMDVVRASHGYAALCTSFDPYSFNQPGYAKNVIRGLDEDFDNGAIAVKLWKNVGMEIKDANGHYLMADNPVFAPIFQDIAARNKTLVAHLADPDSGWQPPNPASPDYEYYRDHPSAYMYGKKGVPSKEEILRARDHVLEQNPNLRVVGAHLGSMESDLDELGRRLDRYPNFAVDIAARVPYFEMQPRERMIAFITKYQDRLIYGTDVDYAGGAESSLGWIESVYANDWRYFATSDTIEYKGKQVKGLSLPDTVLRKIYHENAVKWFPGIVKPR</sequence>
<dbReference type="Pfam" id="PF04909">
    <property type="entry name" value="Amidohydro_2"/>
    <property type="match status" value="1"/>
</dbReference>
<proteinExistence type="predicted"/>
<dbReference type="Gene3D" id="3.20.20.140">
    <property type="entry name" value="Metal-dependent hydrolases"/>
    <property type="match status" value="1"/>
</dbReference>
<name>A0A9J7BIR7_9BACT</name>
<feature type="domain" description="Amidohydrolase-related" evidence="2">
    <location>
        <begin position="83"/>
        <end position="357"/>
    </location>
</feature>
<evidence type="ECO:0000259" key="2">
    <source>
        <dbReference type="Pfam" id="PF04909"/>
    </source>
</evidence>
<dbReference type="GO" id="GO:0005737">
    <property type="term" value="C:cytoplasm"/>
    <property type="evidence" value="ECO:0007669"/>
    <property type="project" value="TreeGrafter"/>
</dbReference>
<dbReference type="GO" id="GO:0019748">
    <property type="term" value="P:secondary metabolic process"/>
    <property type="evidence" value="ECO:0007669"/>
    <property type="project" value="TreeGrafter"/>
</dbReference>
<dbReference type="GO" id="GO:0016787">
    <property type="term" value="F:hydrolase activity"/>
    <property type="evidence" value="ECO:0007669"/>
    <property type="project" value="InterPro"/>
</dbReference>
<dbReference type="AlphaFoldDB" id="A0A9J7BIR7"/>
<evidence type="ECO:0000256" key="1">
    <source>
        <dbReference type="ARBA" id="ARBA00023239"/>
    </source>
</evidence>
<gene>
    <name evidence="3" type="ORF">MOP44_17620</name>
</gene>
<dbReference type="InterPro" id="IPR032465">
    <property type="entry name" value="ACMSD"/>
</dbReference>
<dbReference type="Proteomes" id="UP001059380">
    <property type="component" value="Chromosome"/>
</dbReference>